<proteinExistence type="predicted"/>
<organism evidence="2 3">
    <name type="scientific">Thelohanellus kitauei</name>
    <name type="common">Myxosporean</name>
    <dbReference type="NCBI Taxonomy" id="669202"/>
    <lineage>
        <taxon>Eukaryota</taxon>
        <taxon>Metazoa</taxon>
        <taxon>Cnidaria</taxon>
        <taxon>Myxozoa</taxon>
        <taxon>Myxosporea</taxon>
        <taxon>Bivalvulida</taxon>
        <taxon>Platysporina</taxon>
        <taxon>Myxobolidae</taxon>
        <taxon>Thelohanellus</taxon>
    </lineage>
</organism>
<feature type="transmembrane region" description="Helical" evidence="1">
    <location>
        <begin position="237"/>
        <end position="264"/>
    </location>
</feature>
<name>A0A0C2JPD3_THEKT</name>
<dbReference type="Proteomes" id="UP000031668">
    <property type="component" value="Unassembled WGS sequence"/>
</dbReference>
<accession>A0A0C2JPD3</accession>
<evidence type="ECO:0000313" key="3">
    <source>
        <dbReference type="Proteomes" id="UP000031668"/>
    </source>
</evidence>
<keyword evidence="1" id="KW-0812">Transmembrane</keyword>
<keyword evidence="1" id="KW-0472">Membrane</keyword>
<evidence type="ECO:0000313" key="2">
    <source>
        <dbReference type="EMBL" id="KII71213.1"/>
    </source>
</evidence>
<comment type="caution">
    <text evidence="2">The sequence shown here is derived from an EMBL/GenBank/DDBJ whole genome shotgun (WGS) entry which is preliminary data.</text>
</comment>
<dbReference type="InterPro" id="IPR011042">
    <property type="entry name" value="6-blade_b-propeller_TolB-like"/>
</dbReference>
<gene>
    <name evidence="2" type="ORF">RF11_09237</name>
</gene>
<dbReference type="EMBL" id="JWZT01001836">
    <property type="protein sequence ID" value="KII71213.1"/>
    <property type="molecule type" value="Genomic_DNA"/>
</dbReference>
<protein>
    <submittedName>
        <fullName evidence="2">Uncharacterized protein</fullName>
    </submittedName>
</protein>
<dbReference type="AlphaFoldDB" id="A0A0C2JPD3"/>
<sequence length="320" mass="37257">MTIENKLCHCQLFEEPVCYQRDSIYLNAFIDYKNLRGFFLTAHNELQIQTYVNDINYMNLVKTIPKVHDFAVFDNHLFYSSQGKLIIKNLDGKYSDVELGYHQHFRNIDLYRHQKLCKDLNCQFMCVVEENYKAKCVCPPSLVRADNKCYCPDSDPNCLEQLCVGFLRKNKICLLKKFKCHGMSDSGDQSNEVRCSKICQHNEHFCKMKCLSKDIVCKNSINTGESYPYKYQPKQSIFIKTTCVGICFLVIWVVVMLSVLSHMFKKHRKTRIRPPVRLENPYRSVYGRDSEANNLPDLQDQAEPVMEVVEKAGEFESADA</sequence>
<evidence type="ECO:0000256" key="1">
    <source>
        <dbReference type="SAM" id="Phobius"/>
    </source>
</evidence>
<dbReference type="Gene3D" id="2.120.10.30">
    <property type="entry name" value="TolB, C-terminal domain"/>
    <property type="match status" value="1"/>
</dbReference>
<keyword evidence="1" id="KW-1133">Transmembrane helix</keyword>
<keyword evidence="3" id="KW-1185">Reference proteome</keyword>
<dbReference type="OrthoDB" id="428577at2759"/>
<reference evidence="2 3" key="1">
    <citation type="journal article" date="2014" name="Genome Biol. Evol.">
        <title>The genome of the myxosporean Thelohanellus kitauei shows adaptations to nutrient acquisition within its fish host.</title>
        <authorList>
            <person name="Yang Y."/>
            <person name="Xiong J."/>
            <person name="Zhou Z."/>
            <person name="Huo F."/>
            <person name="Miao W."/>
            <person name="Ran C."/>
            <person name="Liu Y."/>
            <person name="Zhang J."/>
            <person name="Feng J."/>
            <person name="Wang M."/>
            <person name="Wang M."/>
            <person name="Wang L."/>
            <person name="Yao B."/>
        </authorList>
    </citation>
    <scope>NUCLEOTIDE SEQUENCE [LARGE SCALE GENOMIC DNA]</scope>
    <source>
        <strain evidence="2">Wuqing</strain>
    </source>
</reference>